<reference evidence="1" key="1">
    <citation type="submission" date="2020-05" db="EMBL/GenBank/DDBJ databases">
        <title>Mycena genomes resolve the evolution of fungal bioluminescence.</title>
        <authorList>
            <person name="Tsai I.J."/>
        </authorList>
    </citation>
    <scope>NUCLEOTIDE SEQUENCE</scope>
    <source>
        <strain evidence="1">160909Yilan</strain>
    </source>
</reference>
<keyword evidence="2" id="KW-1185">Reference proteome</keyword>
<gene>
    <name evidence="1" type="ORF">MSAN_01630200</name>
</gene>
<dbReference type="Proteomes" id="UP000623467">
    <property type="component" value="Unassembled WGS sequence"/>
</dbReference>
<dbReference type="EMBL" id="JACAZH010000014">
    <property type="protein sequence ID" value="KAF7350694.1"/>
    <property type="molecule type" value="Genomic_DNA"/>
</dbReference>
<dbReference type="OrthoDB" id="3234974at2759"/>
<proteinExistence type="predicted"/>
<dbReference type="AlphaFoldDB" id="A0A8H7CU98"/>
<evidence type="ECO:0000313" key="2">
    <source>
        <dbReference type="Proteomes" id="UP000623467"/>
    </source>
</evidence>
<comment type="caution">
    <text evidence="1">The sequence shown here is derived from an EMBL/GenBank/DDBJ whole genome shotgun (WGS) entry which is preliminary data.</text>
</comment>
<accession>A0A8H7CU98</accession>
<evidence type="ECO:0000313" key="1">
    <source>
        <dbReference type="EMBL" id="KAF7350694.1"/>
    </source>
</evidence>
<name>A0A8H7CU98_9AGAR</name>
<protein>
    <submittedName>
        <fullName evidence="1">Uncharacterized protein</fullName>
    </submittedName>
</protein>
<sequence length="151" mass="16927">MSCVVLPSRFCELRYYAYKNNLRVPPPALVEPSATTYWRSILVPDCMPEDFLLPSGVPQPEEDFTEETFASITCDPDFEGHSLEEFRLSWLCTRTELDSAQILSTSGPGSTFCATNPFHPRNAMNPLVPHTRIFPRNQTQLGSTGVDGLKI</sequence>
<organism evidence="1 2">
    <name type="scientific">Mycena sanguinolenta</name>
    <dbReference type="NCBI Taxonomy" id="230812"/>
    <lineage>
        <taxon>Eukaryota</taxon>
        <taxon>Fungi</taxon>
        <taxon>Dikarya</taxon>
        <taxon>Basidiomycota</taxon>
        <taxon>Agaricomycotina</taxon>
        <taxon>Agaricomycetes</taxon>
        <taxon>Agaricomycetidae</taxon>
        <taxon>Agaricales</taxon>
        <taxon>Marasmiineae</taxon>
        <taxon>Mycenaceae</taxon>
        <taxon>Mycena</taxon>
    </lineage>
</organism>